<accession>A0A4V2JA91</accession>
<protein>
    <submittedName>
        <fullName evidence="1">Transcriptional regulator</fullName>
    </submittedName>
</protein>
<dbReference type="AlphaFoldDB" id="A0A4V2JA91"/>
<dbReference type="InterPro" id="IPR032580">
    <property type="entry name" value="SatD"/>
</dbReference>
<evidence type="ECO:0000313" key="2">
    <source>
        <dbReference type="Proteomes" id="UP000291142"/>
    </source>
</evidence>
<sequence length="212" mass="24341">MTTSVITGDIIRSNKFKNPKVWLDPLKKALIKTETDQKYWEIFRGDSFQIEVRDNQKAFLTAIYIKACIKSVKGLDVRMAIGIGHKTFEGDTVTESNGEAFQFSGETLENLKKEKTNLKIKSRDTHTNEELNLYFKLALIAMDNWTVSSSEAIKVSIENFGALQSEIAELLGINQEAVSKRLKRAYFNEILSLDRMYHKKITLLEQNIQERK</sequence>
<dbReference type="OrthoDB" id="7064118at2"/>
<gene>
    <name evidence="1" type="ORF">EYD45_05750</name>
</gene>
<dbReference type="Proteomes" id="UP000291142">
    <property type="component" value="Unassembled WGS sequence"/>
</dbReference>
<dbReference type="Pfam" id="PF16264">
    <property type="entry name" value="SatD"/>
    <property type="match status" value="1"/>
</dbReference>
<reference evidence="1 2" key="1">
    <citation type="submission" date="2019-02" db="EMBL/GenBank/DDBJ databases">
        <title>Hyunsoonleella sp., isolated from marine sediment.</title>
        <authorList>
            <person name="Liu B.-T."/>
        </authorList>
    </citation>
    <scope>NUCLEOTIDE SEQUENCE [LARGE SCALE GENOMIC DNA]</scope>
    <source>
        <strain evidence="1 2">T58</strain>
    </source>
</reference>
<dbReference type="EMBL" id="SIRT01000003">
    <property type="protein sequence ID" value="TBN04764.1"/>
    <property type="molecule type" value="Genomic_DNA"/>
</dbReference>
<comment type="caution">
    <text evidence="1">The sequence shown here is derived from an EMBL/GenBank/DDBJ whole genome shotgun (WGS) entry which is preliminary data.</text>
</comment>
<dbReference type="RefSeq" id="WP_130963476.1">
    <property type="nucleotide sequence ID" value="NZ_SIRT01000003.1"/>
</dbReference>
<keyword evidence="2" id="KW-1185">Reference proteome</keyword>
<organism evidence="1 2">
    <name type="scientific">Hyunsoonleella flava</name>
    <dbReference type="NCBI Taxonomy" id="2527939"/>
    <lineage>
        <taxon>Bacteria</taxon>
        <taxon>Pseudomonadati</taxon>
        <taxon>Bacteroidota</taxon>
        <taxon>Flavobacteriia</taxon>
        <taxon>Flavobacteriales</taxon>
        <taxon>Flavobacteriaceae</taxon>
    </lineage>
</organism>
<proteinExistence type="predicted"/>
<evidence type="ECO:0000313" key="1">
    <source>
        <dbReference type="EMBL" id="TBN04764.1"/>
    </source>
</evidence>
<name>A0A4V2JA91_9FLAO</name>